<keyword evidence="1" id="KW-0812">Transmembrane</keyword>
<comment type="caution">
    <text evidence="2">The sequence shown here is derived from an EMBL/GenBank/DDBJ whole genome shotgun (WGS) entry which is preliminary data.</text>
</comment>
<protein>
    <submittedName>
        <fullName evidence="2">Biotin transporter BioY</fullName>
    </submittedName>
</protein>
<proteinExistence type="predicted"/>
<keyword evidence="1" id="KW-1133">Transmembrane helix</keyword>
<dbReference type="GO" id="GO:0015225">
    <property type="term" value="F:biotin transmembrane transporter activity"/>
    <property type="evidence" value="ECO:0007669"/>
    <property type="project" value="InterPro"/>
</dbReference>
<dbReference type="GO" id="GO:0005886">
    <property type="term" value="C:plasma membrane"/>
    <property type="evidence" value="ECO:0007669"/>
    <property type="project" value="InterPro"/>
</dbReference>
<feature type="transmembrane region" description="Helical" evidence="1">
    <location>
        <begin position="86"/>
        <end position="104"/>
    </location>
</feature>
<feature type="transmembrane region" description="Helical" evidence="1">
    <location>
        <begin position="113"/>
        <end position="136"/>
    </location>
</feature>
<dbReference type="InterPro" id="IPR003784">
    <property type="entry name" value="BioY"/>
</dbReference>
<keyword evidence="1" id="KW-0472">Membrane</keyword>
<name>A0A7C3MA54_ARCFL</name>
<gene>
    <name evidence="2" type="ORF">ENW66_08125</name>
</gene>
<dbReference type="EMBL" id="DTLB01000047">
    <property type="protein sequence ID" value="HFW32894.1"/>
    <property type="molecule type" value="Genomic_DNA"/>
</dbReference>
<dbReference type="Gene3D" id="1.10.1760.20">
    <property type="match status" value="1"/>
</dbReference>
<accession>A0A7C3MA54</accession>
<reference evidence="2" key="1">
    <citation type="journal article" date="2020" name="mSystems">
        <title>Genome- and Community-Level Interaction Insights into Carbon Utilization and Element Cycling Functions of Hydrothermarchaeota in Hydrothermal Sediment.</title>
        <authorList>
            <person name="Zhou Z."/>
            <person name="Liu Y."/>
            <person name="Xu W."/>
            <person name="Pan J."/>
            <person name="Luo Z.H."/>
            <person name="Li M."/>
        </authorList>
    </citation>
    <scope>NUCLEOTIDE SEQUENCE [LARGE SCALE GENOMIC DNA]</scope>
    <source>
        <strain evidence="2">SpSt-87</strain>
    </source>
</reference>
<evidence type="ECO:0000313" key="2">
    <source>
        <dbReference type="EMBL" id="HFW32894.1"/>
    </source>
</evidence>
<sequence length="206" mass="22713">MVNDIKKIVLAVVMALITAISAQLSFKIGPVPYTMQNFGVMLSGFLLGPYYGFVSMVIYLLLIALALPVAAGGGGLGVLLGPTAGFLYGFAISSFIAGIFRRLIWKNGEKREVFLLWISTLIASAPVYILGFLVFYNFAVNNQPLLSWSENATRTFGLNFASPAMVIFAATVLIFIPQDFFVDHLLAVLVYRYVYRMLKERGMEVD</sequence>
<organism evidence="2">
    <name type="scientific">Archaeoglobus fulgidus</name>
    <dbReference type="NCBI Taxonomy" id="2234"/>
    <lineage>
        <taxon>Archaea</taxon>
        <taxon>Methanobacteriati</taxon>
        <taxon>Methanobacteriota</taxon>
        <taxon>Archaeoglobi</taxon>
        <taxon>Archaeoglobales</taxon>
        <taxon>Archaeoglobaceae</taxon>
        <taxon>Archaeoglobus</taxon>
    </lineage>
</organism>
<dbReference type="Pfam" id="PF02632">
    <property type="entry name" value="BioY"/>
    <property type="match status" value="1"/>
</dbReference>
<evidence type="ECO:0000256" key="1">
    <source>
        <dbReference type="SAM" id="Phobius"/>
    </source>
</evidence>
<dbReference type="PANTHER" id="PTHR34295">
    <property type="entry name" value="BIOTIN TRANSPORTER BIOY"/>
    <property type="match status" value="1"/>
</dbReference>
<dbReference type="AlphaFoldDB" id="A0A7C3MA54"/>
<feature type="transmembrane region" description="Helical" evidence="1">
    <location>
        <begin position="156"/>
        <end position="176"/>
    </location>
</feature>
<dbReference type="PANTHER" id="PTHR34295:SF1">
    <property type="entry name" value="BIOTIN TRANSPORTER BIOY"/>
    <property type="match status" value="1"/>
</dbReference>